<dbReference type="Gene3D" id="1.25.40.20">
    <property type="entry name" value="Ankyrin repeat-containing domain"/>
    <property type="match status" value="1"/>
</dbReference>
<dbReference type="PROSITE" id="PS50088">
    <property type="entry name" value="ANK_REPEAT"/>
    <property type="match status" value="1"/>
</dbReference>
<reference evidence="5" key="1">
    <citation type="submission" date="2016-11" db="UniProtKB">
        <authorList>
            <consortium name="WormBaseParasite"/>
        </authorList>
    </citation>
    <scope>IDENTIFICATION</scope>
</reference>
<feature type="repeat" description="ANK" evidence="3">
    <location>
        <begin position="65"/>
        <end position="88"/>
    </location>
</feature>
<protein>
    <submittedName>
        <fullName evidence="5">ANK_REP_REGION domain-containing protein</fullName>
    </submittedName>
</protein>
<evidence type="ECO:0000313" key="5">
    <source>
        <dbReference type="WBParaSite" id="Hba_01549"/>
    </source>
</evidence>
<dbReference type="PROSITE" id="PS50297">
    <property type="entry name" value="ANK_REP_REGION"/>
    <property type="match status" value="1"/>
</dbReference>
<accession>A0A1I7WA47</accession>
<evidence type="ECO:0000256" key="2">
    <source>
        <dbReference type="ARBA" id="ARBA00023043"/>
    </source>
</evidence>
<dbReference type="SUPFAM" id="SSF48403">
    <property type="entry name" value="Ankyrin repeat"/>
    <property type="match status" value="1"/>
</dbReference>
<dbReference type="InterPro" id="IPR036770">
    <property type="entry name" value="Ankyrin_rpt-contain_sf"/>
</dbReference>
<dbReference type="SMART" id="SM00248">
    <property type="entry name" value="ANK"/>
    <property type="match status" value="2"/>
</dbReference>
<dbReference type="AlphaFoldDB" id="A0A1I7WA47"/>
<dbReference type="InterPro" id="IPR002110">
    <property type="entry name" value="Ankyrin_rpt"/>
</dbReference>
<evidence type="ECO:0000256" key="1">
    <source>
        <dbReference type="ARBA" id="ARBA00022737"/>
    </source>
</evidence>
<dbReference type="WBParaSite" id="Hba_01549">
    <property type="protein sequence ID" value="Hba_01549"/>
    <property type="gene ID" value="Hba_01549"/>
</dbReference>
<evidence type="ECO:0000256" key="3">
    <source>
        <dbReference type="PROSITE-ProRule" id="PRU00023"/>
    </source>
</evidence>
<keyword evidence="2 3" id="KW-0040">ANK repeat</keyword>
<name>A0A1I7WA47_HETBA</name>
<dbReference type="PANTHER" id="PTHR24161:SF85">
    <property type="entry name" value="PALMITOYLTRANSFERASE HIP14"/>
    <property type="match status" value="1"/>
</dbReference>
<dbReference type="PANTHER" id="PTHR24161">
    <property type="entry name" value="ANK_REP_REGION DOMAIN-CONTAINING PROTEIN-RELATED"/>
    <property type="match status" value="1"/>
</dbReference>
<organism evidence="4 5">
    <name type="scientific">Heterorhabditis bacteriophora</name>
    <name type="common">Entomopathogenic nematode worm</name>
    <dbReference type="NCBI Taxonomy" id="37862"/>
    <lineage>
        <taxon>Eukaryota</taxon>
        <taxon>Metazoa</taxon>
        <taxon>Ecdysozoa</taxon>
        <taxon>Nematoda</taxon>
        <taxon>Chromadorea</taxon>
        <taxon>Rhabditida</taxon>
        <taxon>Rhabditina</taxon>
        <taxon>Rhabditomorpha</taxon>
        <taxon>Strongyloidea</taxon>
        <taxon>Heterorhabditidae</taxon>
        <taxon>Heterorhabditis</taxon>
    </lineage>
</organism>
<keyword evidence="1" id="KW-0677">Repeat</keyword>
<sequence>MDAIARAVEACQKGSLEGLGQAMCDGVLPNDLDHDGCSLLHWAAINNRVAVVESKSATCNVRDTQGYTPIHLAVQSNQASLVAYLLEKFDYCRDSTDNSGELFLLDL</sequence>
<proteinExistence type="predicted"/>
<dbReference type="Pfam" id="PF12796">
    <property type="entry name" value="Ank_2"/>
    <property type="match status" value="1"/>
</dbReference>
<dbReference type="Proteomes" id="UP000095283">
    <property type="component" value="Unplaced"/>
</dbReference>
<evidence type="ECO:0000313" key="4">
    <source>
        <dbReference type="Proteomes" id="UP000095283"/>
    </source>
</evidence>
<keyword evidence="4" id="KW-1185">Reference proteome</keyword>